<evidence type="ECO:0000256" key="11">
    <source>
        <dbReference type="RuleBase" id="RU079119"/>
    </source>
</evidence>
<dbReference type="GO" id="GO:0005794">
    <property type="term" value="C:Golgi apparatus"/>
    <property type="evidence" value="ECO:0007669"/>
    <property type="project" value="TreeGrafter"/>
</dbReference>
<evidence type="ECO:0000256" key="2">
    <source>
        <dbReference type="ARBA" id="ARBA00022679"/>
    </source>
</evidence>
<feature type="compositionally biased region" description="Low complexity" evidence="12">
    <location>
        <begin position="278"/>
        <end position="289"/>
    </location>
</feature>
<gene>
    <name evidence="14" type="ORF">CMQ_3034</name>
</gene>
<feature type="domain" description="Palmitoyltransferase DHHC" evidence="13">
    <location>
        <begin position="486"/>
        <end position="611"/>
    </location>
</feature>
<dbReference type="EC" id="2.3.1.225" evidence="11"/>
<dbReference type="OrthoDB" id="9909019at2759"/>
<keyword evidence="4 11" id="KW-1133">Transmembrane helix</keyword>
<protein>
    <recommendedName>
        <fullName evidence="11">Palmitoyltransferase</fullName>
        <ecNumber evidence="11">2.3.1.225</ecNumber>
    </recommendedName>
</protein>
<dbReference type="PROSITE" id="PS50216">
    <property type="entry name" value="DHHC"/>
    <property type="match status" value="1"/>
</dbReference>
<evidence type="ECO:0000256" key="8">
    <source>
        <dbReference type="ARBA" id="ARBA00023315"/>
    </source>
</evidence>
<feature type="compositionally biased region" description="Polar residues" evidence="12">
    <location>
        <begin position="317"/>
        <end position="332"/>
    </location>
</feature>
<dbReference type="PANTHER" id="PTHR22883:SF43">
    <property type="entry name" value="PALMITOYLTRANSFERASE APP"/>
    <property type="match status" value="1"/>
</dbReference>
<feature type="compositionally biased region" description="Polar residues" evidence="12">
    <location>
        <begin position="78"/>
        <end position="89"/>
    </location>
</feature>
<evidence type="ECO:0000256" key="6">
    <source>
        <dbReference type="ARBA" id="ARBA00023139"/>
    </source>
</evidence>
<dbReference type="GeneID" id="25976090"/>
<feature type="region of interest" description="Disordered" evidence="12">
    <location>
        <begin position="269"/>
        <end position="289"/>
    </location>
</feature>
<feature type="transmembrane region" description="Helical" evidence="11">
    <location>
        <begin position="415"/>
        <end position="436"/>
    </location>
</feature>
<dbReference type="HOGENOM" id="CLU_021757_0_0_1"/>
<dbReference type="RefSeq" id="XP_014172587.1">
    <property type="nucleotide sequence ID" value="XM_014317112.1"/>
</dbReference>
<sequence>MSSQEQGASGALPTASNEEHTFPHFSSSRSDAPGGAPSIISSRMTDMPEEVGGVPEDTATVGGSVAGDRSSRPPTARTGLSSARNSQLLHQKRHSQPLRPGLSGKRYSASGSSVVSGSSAYGGRPASSATRSHVPSLTSHAFFHPMSSQKLQAQRGAINRPRQSQLLQMQQEGAGDEAGTETGGNIMSHVQQSSFARPVSRGSEFTEQETVDRITANTSPTTGYYAAASLSDSVRPLQRIQAGASSGFPVEGEGGAGRRGGLTVRVDKTYKPSTVGNPLTPVRTPRTPRSFRSSFLLGAESAGANRDIQGGEKLESVASTPPQTMSAATSQAHGRDRDWKLAAAGRRKPQDEAEITYDGKNYQYFEGNTVFCLGGRFENTKSRPFNVATGTLVVVPSILFFVFSASWLWHHVSPAIPITFAYVCYICLSSFVHASVTDPGILPRNLHQFPTPNDSDDPLRLGAPTTDWVLIKSAESATAAMEVPVKYCRTCNLWRPPRAHHCRVCDNCVETADHHCVWLNNCVGRRNYRYFFTFVTSCAVLALYLTAASLVQILVYRAREHISFGAAISHFRVPFAMAIYGVLGCTYPMVLMGYHMFLMTRGETTREFLNSQKFPKKDRYRSYSQTSAFWNWVAVLCRARTPTYYRFKQPHMTGDQRLAAEPTRQTARQQHQATDSTGSRGDAVELKHVPVTDPVAPSFQGTASLGDGL</sequence>
<dbReference type="InParanoid" id="F0XGE1"/>
<feature type="region of interest" description="Disordered" evidence="12">
    <location>
        <begin position="193"/>
        <end position="217"/>
    </location>
</feature>
<name>F0XGE1_GROCL</name>
<dbReference type="InterPro" id="IPR039859">
    <property type="entry name" value="PFA4/ZDH16/20/ERF2-like"/>
</dbReference>
<evidence type="ECO:0000256" key="7">
    <source>
        <dbReference type="ARBA" id="ARBA00023288"/>
    </source>
</evidence>
<feature type="transmembrane region" description="Helical" evidence="11">
    <location>
        <begin position="530"/>
        <end position="555"/>
    </location>
</feature>
<feature type="compositionally biased region" description="Low complexity" evidence="12">
    <location>
        <begin position="663"/>
        <end position="674"/>
    </location>
</feature>
<dbReference type="STRING" id="655863.F0XGE1"/>
<keyword evidence="5 11" id="KW-0472">Membrane</keyword>
<feature type="transmembrane region" description="Helical" evidence="11">
    <location>
        <begin position="385"/>
        <end position="409"/>
    </location>
</feature>
<evidence type="ECO:0000313" key="14">
    <source>
        <dbReference type="EMBL" id="EFX03105.1"/>
    </source>
</evidence>
<evidence type="ECO:0000256" key="10">
    <source>
        <dbReference type="ARBA" id="ARBA00048048"/>
    </source>
</evidence>
<evidence type="ECO:0000256" key="4">
    <source>
        <dbReference type="ARBA" id="ARBA00022989"/>
    </source>
</evidence>
<dbReference type="EMBL" id="GL629769">
    <property type="protein sequence ID" value="EFX03105.1"/>
    <property type="molecule type" value="Genomic_DNA"/>
</dbReference>
<comment type="catalytic activity">
    <reaction evidence="10 11">
        <text>L-cysteinyl-[protein] + hexadecanoyl-CoA = S-hexadecanoyl-L-cysteinyl-[protein] + CoA</text>
        <dbReference type="Rhea" id="RHEA:36683"/>
        <dbReference type="Rhea" id="RHEA-COMP:10131"/>
        <dbReference type="Rhea" id="RHEA-COMP:11032"/>
        <dbReference type="ChEBI" id="CHEBI:29950"/>
        <dbReference type="ChEBI" id="CHEBI:57287"/>
        <dbReference type="ChEBI" id="CHEBI:57379"/>
        <dbReference type="ChEBI" id="CHEBI:74151"/>
        <dbReference type="EC" id="2.3.1.225"/>
    </reaction>
</comment>
<dbReference type="Pfam" id="PF01529">
    <property type="entry name" value="DHHC"/>
    <property type="match status" value="1"/>
</dbReference>
<proteinExistence type="inferred from homology"/>
<evidence type="ECO:0000256" key="12">
    <source>
        <dbReference type="SAM" id="MobiDB-lite"/>
    </source>
</evidence>
<dbReference type="eggNOG" id="KOG1311">
    <property type="taxonomic scope" value="Eukaryota"/>
</dbReference>
<dbReference type="InterPro" id="IPR001594">
    <property type="entry name" value="Palmitoyltrfase_DHHC"/>
</dbReference>
<keyword evidence="2 11" id="KW-0808">Transferase</keyword>
<dbReference type="GO" id="GO:0019706">
    <property type="term" value="F:protein-cysteine S-palmitoyltransferase activity"/>
    <property type="evidence" value="ECO:0007669"/>
    <property type="project" value="UniProtKB-EC"/>
</dbReference>
<dbReference type="PANTHER" id="PTHR22883">
    <property type="entry name" value="ZINC FINGER DHHC DOMAIN CONTAINING PROTEIN"/>
    <property type="match status" value="1"/>
</dbReference>
<feature type="region of interest" description="Disordered" evidence="12">
    <location>
        <begin position="306"/>
        <end position="332"/>
    </location>
</feature>
<evidence type="ECO:0000256" key="5">
    <source>
        <dbReference type="ARBA" id="ARBA00023136"/>
    </source>
</evidence>
<evidence type="ECO:0000259" key="13">
    <source>
        <dbReference type="Pfam" id="PF01529"/>
    </source>
</evidence>
<feature type="region of interest" description="Disordered" evidence="12">
    <location>
        <begin position="1"/>
        <end position="133"/>
    </location>
</feature>
<comment type="similarity">
    <text evidence="9">Belongs to the DHHC palmitoyltransferase family. ERF2/ZDHHC9 subfamily.</text>
</comment>
<dbReference type="Proteomes" id="UP000007796">
    <property type="component" value="Unassembled WGS sequence"/>
</dbReference>
<dbReference type="GO" id="GO:0006612">
    <property type="term" value="P:protein targeting to membrane"/>
    <property type="evidence" value="ECO:0007669"/>
    <property type="project" value="TreeGrafter"/>
</dbReference>
<evidence type="ECO:0000256" key="1">
    <source>
        <dbReference type="ARBA" id="ARBA00004127"/>
    </source>
</evidence>
<keyword evidence="8 11" id="KW-0012">Acyltransferase</keyword>
<feature type="transmembrane region" description="Helical" evidence="11">
    <location>
        <begin position="575"/>
        <end position="597"/>
    </location>
</feature>
<dbReference type="GO" id="GO:0005783">
    <property type="term" value="C:endoplasmic reticulum"/>
    <property type="evidence" value="ECO:0007669"/>
    <property type="project" value="TreeGrafter"/>
</dbReference>
<keyword evidence="15" id="KW-1185">Reference proteome</keyword>
<keyword evidence="7" id="KW-0449">Lipoprotein</keyword>
<evidence type="ECO:0000256" key="3">
    <source>
        <dbReference type="ARBA" id="ARBA00022692"/>
    </source>
</evidence>
<evidence type="ECO:0000313" key="15">
    <source>
        <dbReference type="Proteomes" id="UP000007796"/>
    </source>
</evidence>
<keyword evidence="3 11" id="KW-0812">Transmembrane</keyword>
<reference evidence="14 15" key="1">
    <citation type="journal article" date="2011" name="Proc. Natl. Acad. Sci. U.S.A.">
        <title>Genome and transcriptome analyses of the mountain pine beetle-fungal symbiont Grosmannia clavigera, a lodgepole pine pathogen.</title>
        <authorList>
            <person name="DiGuistini S."/>
            <person name="Wang Y."/>
            <person name="Liao N.Y."/>
            <person name="Taylor G."/>
            <person name="Tanguay P."/>
            <person name="Feau N."/>
            <person name="Henrissat B."/>
            <person name="Chan S.K."/>
            <person name="Hesse-Orce U."/>
            <person name="Alamouti S.M."/>
            <person name="Tsui C.K.M."/>
            <person name="Docking R.T."/>
            <person name="Levasseur A."/>
            <person name="Haridas S."/>
            <person name="Robertson G."/>
            <person name="Birol I."/>
            <person name="Holt R.A."/>
            <person name="Marra M.A."/>
            <person name="Hamelin R.C."/>
            <person name="Hirst M."/>
            <person name="Jones S.J.M."/>
            <person name="Bohlmann J."/>
            <person name="Breuil C."/>
        </authorList>
    </citation>
    <scope>NUCLEOTIDE SEQUENCE [LARGE SCALE GENOMIC DNA]</scope>
    <source>
        <strain evidence="15">kw1407 / UAMH 11150</strain>
    </source>
</reference>
<dbReference type="AlphaFoldDB" id="F0XGE1"/>
<feature type="region of interest" description="Disordered" evidence="12">
    <location>
        <begin position="655"/>
        <end position="709"/>
    </location>
</feature>
<evidence type="ECO:0000256" key="9">
    <source>
        <dbReference type="ARBA" id="ARBA00023463"/>
    </source>
</evidence>
<keyword evidence="6" id="KW-0564">Palmitate</keyword>
<accession>F0XGE1</accession>
<organism evidence="15">
    <name type="scientific">Grosmannia clavigera (strain kw1407 / UAMH 11150)</name>
    <name type="common">Blue stain fungus</name>
    <name type="synonym">Graphiocladiella clavigera</name>
    <dbReference type="NCBI Taxonomy" id="655863"/>
    <lineage>
        <taxon>Eukaryota</taxon>
        <taxon>Fungi</taxon>
        <taxon>Dikarya</taxon>
        <taxon>Ascomycota</taxon>
        <taxon>Pezizomycotina</taxon>
        <taxon>Sordariomycetes</taxon>
        <taxon>Sordariomycetidae</taxon>
        <taxon>Ophiostomatales</taxon>
        <taxon>Ophiostomataceae</taxon>
        <taxon>Leptographium</taxon>
    </lineage>
</organism>
<comment type="domain">
    <text evidence="11">The DHHC domain is required for palmitoyltransferase activity.</text>
</comment>
<feature type="compositionally biased region" description="Low complexity" evidence="12">
    <location>
        <begin position="107"/>
        <end position="123"/>
    </location>
</feature>
<comment type="subcellular location">
    <subcellularLocation>
        <location evidence="1">Endomembrane system</location>
        <topology evidence="1">Multi-pass membrane protein</topology>
    </subcellularLocation>
</comment>